<dbReference type="Pfam" id="PF08240">
    <property type="entry name" value="ADH_N"/>
    <property type="match status" value="1"/>
</dbReference>
<dbReference type="GO" id="GO:0003960">
    <property type="term" value="F:quinone reductase (NADPH) activity"/>
    <property type="evidence" value="ECO:0007669"/>
    <property type="project" value="InterPro"/>
</dbReference>
<dbReference type="InterPro" id="IPR011032">
    <property type="entry name" value="GroES-like_sf"/>
</dbReference>
<accession>A0A2D2ASJ9</accession>
<evidence type="ECO:0000256" key="1">
    <source>
        <dbReference type="ARBA" id="ARBA00022857"/>
    </source>
</evidence>
<protein>
    <submittedName>
        <fullName evidence="4">Quinone oxidoreductase</fullName>
    </submittedName>
</protein>
<dbReference type="OrthoDB" id="9805883at2"/>
<dbReference type="PROSITE" id="PS01162">
    <property type="entry name" value="QOR_ZETA_CRYSTAL"/>
    <property type="match status" value="1"/>
</dbReference>
<evidence type="ECO:0000313" key="5">
    <source>
        <dbReference type="Proteomes" id="UP000228945"/>
    </source>
</evidence>
<dbReference type="GO" id="GO:0070402">
    <property type="term" value="F:NADPH binding"/>
    <property type="evidence" value="ECO:0007669"/>
    <property type="project" value="TreeGrafter"/>
</dbReference>
<evidence type="ECO:0000256" key="2">
    <source>
        <dbReference type="ARBA" id="ARBA00023002"/>
    </source>
</evidence>
<dbReference type="InterPro" id="IPR036291">
    <property type="entry name" value="NAD(P)-bd_dom_sf"/>
</dbReference>
<proteinExistence type="predicted"/>
<dbReference type="InterPro" id="IPR047618">
    <property type="entry name" value="QOR-like"/>
</dbReference>
<dbReference type="Gene3D" id="3.90.180.10">
    <property type="entry name" value="Medium-chain alcohol dehydrogenases, catalytic domain"/>
    <property type="match status" value="1"/>
</dbReference>
<dbReference type="GO" id="GO:0035925">
    <property type="term" value="F:mRNA 3'-UTR AU-rich region binding"/>
    <property type="evidence" value="ECO:0007669"/>
    <property type="project" value="TreeGrafter"/>
</dbReference>
<evidence type="ECO:0000313" key="4">
    <source>
        <dbReference type="EMBL" id="ATQ40988.1"/>
    </source>
</evidence>
<gene>
    <name evidence="4" type="ORF">CSW64_00475</name>
</gene>
<dbReference type="NCBIfam" id="NF008024">
    <property type="entry name" value="PRK10754.1"/>
    <property type="match status" value="1"/>
</dbReference>
<dbReference type="SUPFAM" id="SSF50129">
    <property type="entry name" value="GroES-like"/>
    <property type="match status" value="1"/>
</dbReference>
<dbReference type="EMBL" id="CP024201">
    <property type="protein sequence ID" value="ATQ40988.1"/>
    <property type="molecule type" value="Genomic_DNA"/>
</dbReference>
<dbReference type="SMART" id="SM00829">
    <property type="entry name" value="PKS_ER"/>
    <property type="match status" value="1"/>
</dbReference>
<dbReference type="PANTHER" id="PTHR48106">
    <property type="entry name" value="QUINONE OXIDOREDUCTASE PIG3-RELATED"/>
    <property type="match status" value="1"/>
</dbReference>
<dbReference type="GO" id="GO:0005829">
    <property type="term" value="C:cytosol"/>
    <property type="evidence" value="ECO:0007669"/>
    <property type="project" value="TreeGrafter"/>
</dbReference>
<feature type="domain" description="Enoyl reductase (ER)" evidence="3">
    <location>
        <begin position="10"/>
        <end position="321"/>
    </location>
</feature>
<keyword evidence="5" id="KW-1185">Reference proteome</keyword>
<dbReference type="Pfam" id="PF00107">
    <property type="entry name" value="ADH_zinc_N"/>
    <property type="match status" value="1"/>
</dbReference>
<dbReference type="InterPro" id="IPR002364">
    <property type="entry name" value="Quin_OxRdtase/zeta-crystal_CS"/>
</dbReference>
<name>A0A2D2ASJ9_9CAUL</name>
<sequence length="323" mass="33402">MLAIQAVRAGGPEVLEVVEVPVPEPGPNQILVRHEAVGLNFIDTYQRSGLYPVRMPAVLGLEAAGVVEAVGEGVSRFAPGDRVAYGNGPLGAYAEFHVVPEGRAVRVPAGVDSRTAAGAMLKGMTAEFLLRRCAPVKAGDWVLVQAAAGGVGTILVQWAKALGAKVIGTAGDASKAALAKANGADETILYRDQDVAERVKTITGGQGVRVVYDGVGAATFQGSLDSLGRRGTMVTYGNASGPVPPVAPLELSKRGSLHLTRPTLFDYVATTEELDESAGALFEVIASGAVKIEIGQTFPLAETRLAHEALEARGTTGSTLLLP</sequence>
<evidence type="ECO:0000259" key="3">
    <source>
        <dbReference type="SMART" id="SM00829"/>
    </source>
</evidence>
<dbReference type="CDD" id="cd05286">
    <property type="entry name" value="QOR2"/>
    <property type="match status" value="1"/>
</dbReference>
<organism evidence="4 5">
    <name type="scientific">Caulobacter mirabilis</name>
    <dbReference type="NCBI Taxonomy" id="69666"/>
    <lineage>
        <taxon>Bacteria</taxon>
        <taxon>Pseudomonadati</taxon>
        <taxon>Pseudomonadota</taxon>
        <taxon>Alphaproteobacteria</taxon>
        <taxon>Caulobacterales</taxon>
        <taxon>Caulobacteraceae</taxon>
        <taxon>Caulobacter</taxon>
    </lineage>
</organism>
<dbReference type="FunFam" id="3.40.50.720:FF:000053">
    <property type="entry name" value="Quinone oxidoreductase 1"/>
    <property type="match status" value="1"/>
</dbReference>
<dbReference type="InterPro" id="IPR013154">
    <property type="entry name" value="ADH-like_N"/>
</dbReference>
<dbReference type="RefSeq" id="WP_099620245.1">
    <property type="nucleotide sequence ID" value="NZ_CP024201.1"/>
</dbReference>
<keyword evidence="2" id="KW-0560">Oxidoreductase</keyword>
<dbReference type="Gene3D" id="3.40.50.720">
    <property type="entry name" value="NAD(P)-binding Rossmann-like Domain"/>
    <property type="match status" value="1"/>
</dbReference>
<reference evidence="4 5" key="1">
    <citation type="submission" date="2017-10" db="EMBL/GenBank/DDBJ databases">
        <title>Genome sequence of Caulobacter mirabilis FWC38.</title>
        <authorList>
            <person name="Fiebig A."/>
            <person name="Crosson S."/>
        </authorList>
    </citation>
    <scope>NUCLEOTIDE SEQUENCE [LARGE SCALE GENOMIC DNA]</scope>
    <source>
        <strain evidence="4 5">FWC 38</strain>
    </source>
</reference>
<dbReference type="Proteomes" id="UP000228945">
    <property type="component" value="Chromosome"/>
</dbReference>
<dbReference type="InterPro" id="IPR013149">
    <property type="entry name" value="ADH-like_C"/>
</dbReference>
<dbReference type="SUPFAM" id="SSF51735">
    <property type="entry name" value="NAD(P)-binding Rossmann-fold domains"/>
    <property type="match status" value="1"/>
</dbReference>
<dbReference type="KEGG" id="cmb:CSW64_00475"/>
<dbReference type="InterPro" id="IPR020843">
    <property type="entry name" value="ER"/>
</dbReference>
<keyword evidence="1" id="KW-0521">NADP</keyword>
<dbReference type="AlphaFoldDB" id="A0A2D2ASJ9"/>
<dbReference type="GO" id="GO:0008270">
    <property type="term" value="F:zinc ion binding"/>
    <property type="evidence" value="ECO:0007669"/>
    <property type="project" value="InterPro"/>
</dbReference>
<dbReference type="PANTHER" id="PTHR48106:SF13">
    <property type="entry name" value="QUINONE OXIDOREDUCTASE-RELATED"/>
    <property type="match status" value="1"/>
</dbReference>